<protein>
    <submittedName>
        <fullName evidence="3">Sis domain-containing protein</fullName>
    </submittedName>
</protein>
<gene>
    <name evidence="3" type="ORF">PMIN01_12380</name>
</gene>
<dbReference type="PROSITE" id="PS51464">
    <property type="entry name" value="SIS"/>
    <property type="match status" value="1"/>
</dbReference>
<feature type="domain" description="SIS" evidence="2">
    <location>
        <begin position="77"/>
        <end position="226"/>
    </location>
</feature>
<dbReference type="OrthoDB" id="1872003at2759"/>
<name>A0A9P6G5K8_9PLEO</name>
<dbReference type="InterPro" id="IPR046348">
    <property type="entry name" value="SIS_dom_sf"/>
</dbReference>
<dbReference type="InterPro" id="IPR001347">
    <property type="entry name" value="SIS_dom"/>
</dbReference>
<evidence type="ECO:0000313" key="3">
    <source>
        <dbReference type="EMBL" id="KAF9729516.1"/>
    </source>
</evidence>
<evidence type="ECO:0000259" key="2">
    <source>
        <dbReference type="PROSITE" id="PS51464"/>
    </source>
</evidence>
<evidence type="ECO:0000313" key="4">
    <source>
        <dbReference type="Proteomes" id="UP000756921"/>
    </source>
</evidence>
<comment type="caution">
    <text evidence="3">The sequence shown here is derived from an EMBL/GenBank/DDBJ whole genome shotgun (WGS) entry which is preliminary data.</text>
</comment>
<feature type="region of interest" description="Disordered" evidence="1">
    <location>
        <begin position="1"/>
        <end position="34"/>
    </location>
</feature>
<dbReference type="GO" id="GO:1901135">
    <property type="term" value="P:carbohydrate derivative metabolic process"/>
    <property type="evidence" value="ECO:0007669"/>
    <property type="project" value="InterPro"/>
</dbReference>
<dbReference type="SUPFAM" id="SSF53697">
    <property type="entry name" value="SIS domain"/>
    <property type="match status" value="1"/>
</dbReference>
<keyword evidence="4" id="KW-1185">Reference proteome</keyword>
<dbReference type="Gene3D" id="3.40.50.10490">
    <property type="entry name" value="Glucose-6-phosphate isomerase like protein, domain 1"/>
    <property type="match status" value="1"/>
</dbReference>
<dbReference type="AlphaFoldDB" id="A0A9P6G5K8"/>
<dbReference type="Pfam" id="PF01380">
    <property type="entry name" value="SIS"/>
    <property type="match status" value="1"/>
</dbReference>
<sequence>MELSLDMPQQQAPAMKRRRTDSEALTPPVTADDPEGASLLSRAVHVLSTAATALSQVTILYQSDPTAREGIVQAVECISSVKEAGGKLLICGVGKSGLVGRKTVASMKSMGIPCTFLHPTEALHGDLGDIRPNDAVMFISYSGKTSELMAVLDHLPSSTPVLAITSQTKPTDCPLLRGRSEGILLPAPIPELEEVSFGVCAPTTSTTVAIAVGDMLMLTLAHALHADDTKKIFKMNHPGGAIGENAKRKAAESDTDEVTKCTKKHAGLMSPV</sequence>
<dbReference type="GO" id="GO:0097367">
    <property type="term" value="F:carbohydrate derivative binding"/>
    <property type="evidence" value="ECO:0007669"/>
    <property type="project" value="InterPro"/>
</dbReference>
<reference evidence="3" key="1">
    <citation type="journal article" date="2020" name="Mol. Plant Microbe Interact.">
        <title>Genome Sequence of the Biocontrol Agent Coniothyrium minitans strain Conio (IMI 134523).</title>
        <authorList>
            <person name="Patel D."/>
            <person name="Shittu T.A."/>
            <person name="Baroncelli R."/>
            <person name="Muthumeenakshi S."/>
            <person name="Osborne T.H."/>
            <person name="Janganan T.K."/>
            <person name="Sreenivasaprasad S."/>
        </authorList>
    </citation>
    <scope>NUCLEOTIDE SEQUENCE</scope>
    <source>
        <strain evidence="3">Conio</strain>
    </source>
</reference>
<proteinExistence type="predicted"/>
<dbReference type="EMBL" id="WJXW01000016">
    <property type="protein sequence ID" value="KAF9729516.1"/>
    <property type="molecule type" value="Genomic_DNA"/>
</dbReference>
<dbReference type="PANTHER" id="PTHR38418">
    <property type="entry name" value="SUGAR ISOMERASE, KPSF/GUTQ (AFU_ORTHOLOGUE AFUA_6G08860)"/>
    <property type="match status" value="1"/>
</dbReference>
<dbReference type="PANTHER" id="PTHR38418:SF2">
    <property type="entry name" value="SUGAR ISOMERASE, KPSF_GUTQ (AFU_ORTHOLOGUE AFUA_6G08860)"/>
    <property type="match status" value="1"/>
</dbReference>
<dbReference type="Proteomes" id="UP000756921">
    <property type="component" value="Unassembled WGS sequence"/>
</dbReference>
<evidence type="ECO:0000256" key="1">
    <source>
        <dbReference type="SAM" id="MobiDB-lite"/>
    </source>
</evidence>
<accession>A0A9P6G5K8</accession>
<organism evidence="3 4">
    <name type="scientific">Paraphaeosphaeria minitans</name>
    <dbReference type="NCBI Taxonomy" id="565426"/>
    <lineage>
        <taxon>Eukaryota</taxon>
        <taxon>Fungi</taxon>
        <taxon>Dikarya</taxon>
        <taxon>Ascomycota</taxon>
        <taxon>Pezizomycotina</taxon>
        <taxon>Dothideomycetes</taxon>
        <taxon>Pleosporomycetidae</taxon>
        <taxon>Pleosporales</taxon>
        <taxon>Massarineae</taxon>
        <taxon>Didymosphaeriaceae</taxon>
        <taxon>Paraphaeosphaeria</taxon>
    </lineage>
</organism>